<evidence type="ECO:0000256" key="4">
    <source>
        <dbReference type="SAM" id="MobiDB-lite"/>
    </source>
</evidence>
<name>A0A139ARH3_GONPJ</name>
<dbReference type="GO" id="GO:0003723">
    <property type="term" value="F:RNA binding"/>
    <property type="evidence" value="ECO:0007669"/>
    <property type="project" value="UniProtKB-UniRule"/>
</dbReference>
<evidence type="ECO:0000256" key="3">
    <source>
        <dbReference type="PROSITE-ProRule" id="PRU00176"/>
    </source>
</evidence>
<dbReference type="PANTHER" id="PTHR24012">
    <property type="entry name" value="RNA BINDING PROTEIN"/>
    <property type="match status" value="1"/>
</dbReference>
<protein>
    <submittedName>
        <fullName evidence="6">RNA-binding domain-containing protein</fullName>
    </submittedName>
</protein>
<keyword evidence="2 3" id="KW-0694">RNA-binding</keyword>
<dbReference type="PROSITE" id="PS50102">
    <property type="entry name" value="RRM"/>
    <property type="match status" value="3"/>
</dbReference>
<dbReference type="AlphaFoldDB" id="A0A139ARH3"/>
<dbReference type="CDD" id="cd00590">
    <property type="entry name" value="RRM_SF"/>
    <property type="match status" value="1"/>
</dbReference>
<evidence type="ECO:0000256" key="2">
    <source>
        <dbReference type="ARBA" id="ARBA00022884"/>
    </source>
</evidence>
<evidence type="ECO:0000313" key="7">
    <source>
        <dbReference type="Proteomes" id="UP000070544"/>
    </source>
</evidence>
<accession>A0A139ARH3</accession>
<feature type="domain" description="RRM" evidence="5">
    <location>
        <begin position="218"/>
        <end position="318"/>
    </location>
</feature>
<dbReference type="InterPro" id="IPR000504">
    <property type="entry name" value="RRM_dom"/>
</dbReference>
<feature type="domain" description="RRM" evidence="5">
    <location>
        <begin position="309"/>
        <end position="381"/>
    </location>
</feature>
<reference evidence="6 7" key="1">
    <citation type="journal article" date="2015" name="Genome Biol. Evol.">
        <title>Phylogenomic analyses indicate that early fungi evolved digesting cell walls of algal ancestors of land plants.</title>
        <authorList>
            <person name="Chang Y."/>
            <person name="Wang S."/>
            <person name="Sekimoto S."/>
            <person name="Aerts A.L."/>
            <person name="Choi C."/>
            <person name="Clum A."/>
            <person name="LaButti K.M."/>
            <person name="Lindquist E.A."/>
            <person name="Yee Ngan C."/>
            <person name="Ohm R.A."/>
            <person name="Salamov A.A."/>
            <person name="Grigoriev I.V."/>
            <person name="Spatafora J.W."/>
            <person name="Berbee M.L."/>
        </authorList>
    </citation>
    <scope>NUCLEOTIDE SEQUENCE [LARGE SCALE GENOMIC DNA]</scope>
    <source>
        <strain evidence="6 7">JEL478</strain>
    </source>
</reference>
<evidence type="ECO:0000256" key="1">
    <source>
        <dbReference type="ARBA" id="ARBA00022737"/>
    </source>
</evidence>
<dbReference type="EMBL" id="KQ965739">
    <property type="protein sequence ID" value="KXS19338.1"/>
    <property type="molecule type" value="Genomic_DNA"/>
</dbReference>
<feature type="region of interest" description="Disordered" evidence="4">
    <location>
        <begin position="1"/>
        <end position="30"/>
    </location>
</feature>
<dbReference type="InterPro" id="IPR012677">
    <property type="entry name" value="Nucleotide-bd_a/b_plait_sf"/>
</dbReference>
<dbReference type="SMART" id="SM00360">
    <property type="entry name" value="RRM"/>
    <property type="match status" value="3"/>
</dbReference>
<keyword evidence="7" id="KW-1185">Reference proteome</keyword>
<proteinExistence type="predicted"/>
<feature type="compositionally biased region" description="Polar residues" evidence="4">
    <location>
        <begin position="18"/>
        <end position="30"/>
    </location>
</feature>
<dbReference type="Pfam" id="PF00076">
    <property type="entry name" value="RRM_1"/>
    <property type="match status" value="2"/>
</dbReference>
<feature type="domain" description="RRM" evidence="5">
    <location>
        <begin position="137"/>
        <end position="216"/>
    </location>
</feature>
<keyword evidence="1" id="KW-0677">Repeat</keyword>
<dbReference type="InterPro" id="IPR035979">
    <property type="entry name" value="RBD_domain_sf"/>
</dbReference>
<sequence length="468" mass="52032">MVPVLKSTRTHTRLATGHQISHHGSSWKTNDNLNESGGGVNDRVTTGFDHKGVPPSRVKYPISFLSSHNWLKLSQVYDSSTLTSSALKTMYGFTSPHTAAASGPWIAQTPKIPQLGFNTDSPQQTTIFSGERGDPEACIFVANLNSSKTDQQLRWGIIQFFSAWGPILHAKVSRDMMGRTYSFVQFHTPEVAARAIADAQGKMFEDRPLRIEKAKVNRTLFIARLGNKLTQGSIEEAMLRSYLESFGPLQELTFMNNFIVASSRGCALARFRYRQDAIKAYTRTAMHPFQDFVVEWGVNCENLDDGNGASLYITNLPSDTLVSHLLDRFSKYGLIEHVELKNDKRFAFIRYSDPKAAAHCVAIENGAILSRYTIGVQFSNQSHGQASAPFRSTRVTAQRSASVEYPPLRVSNYVNIEPFPLPGPPPHSMRPLQPLSVPFSGTYPTVTSRPLDPHACQQTQFIGTTRNS</sequence>
<dbReference type="STRING" id="1344416.A0A139ARH3"/>
<evidence type="ECO:0000259" key="5">
    <source>
        <dbReference type="PROSITE" id="PS50102"/>
    </source>
</evidence>
<dbReference type="SUPFAM" id="SSF54928">
    <property type="entry name" value="RNA-binding domain, RBD"/>
    <property type="match status" value="2"/>
</dbReference>
<dbReference type="Proteomes" id="UP000070544">
    <property type="component" value="Unassembled WGS sequence"/>
</dbReference>
<organism evidence="6 7">
    <name type="scientific">Gonapodya prolifera (strain JEL478)</name>
    <name type="common">Monoblepharis prolifera</name>
    <dbReference type="NCBI Taxonomy" id="1344416"/>
    <lineage>
        <taxon>Eukaryota</taxon>
        <taxon>Fungi</taxon>
        <taxon>Fungi incertae sedis</taxon>
        <taxon>Chytridiomycota</taxon>
        <taxon>Chytridiomycota incertae sedis</taxon>
        <taxon>Monoblepharidomycetes</taxon>
        <taxon>Monoblepharidales</taxon>
        <taxon>Gonapodyaceae</taxon>
        <taxon>Gonapodya</taxon>
    </lineage>
</organism>
<evidence type="ECO:0000313" key="6">
    <source>
        <dbReference type="EMBL" id="KXS19338.1"/>
    </source>
</evidence>
<dbReference type="OrthoDB" id="410044at2759"/>
<dbReference type="Gene3D" id="3.30.70.330">
    <property type="match status" value="3"/>
</dbReference>
<gene>
    <name evidence="6" type="ORF">M427DRAFT_474435</name>
</gene>